<evidence type="ECO:0000313" key="1">
    <source>
        <dbReference type="EMBL" id="BFO20174.1"/>
    </source>
</evidence>
<proteinExistence type="predicted"/>
<dbReference type="EMBL" id="AP035768">
    <property type="protein sequence ID" value="BFO20174.1"/>
    <property type="molecule type" value="Genomic_DNA"/>
</dbReference>
<sequence>MSAPSGSVFPITMKTAQSGCIAPEMYHLRPVMTYSSPSRSMCVVMLVASEEATSGSVIAKAERISPASSGSSHCLRCASSPNCASTSMFPVSGAAQLVTVGASCGERPMISASGAYWRLVSPAPYAESGRNRFHSPCRRASAFSSSTTGTFSHGESSPARCSWATASAG</sequence>
<dbReference type="AlphaFoldDB" id="A0AAT9HRC8"/>
<organism evidence="1">
    <name type="scientific">Streptomyces haneummycinicus</name>
    <dbReference type="NCBI Taxonomy" id="3074435"/>
    <lineage>
        <taxon>Bacteria</taxon>
        <taxon>Bacillati</taxon>
        <taxon>Actinomycetota</taxon>
        <taxon>Actinomycetes</taxon>
        <taxon>Kitasatosporales</taxon>
        <taxon>Streptomycetaceae</taxon>
        <taxon>Streptomyces</taxon>
    </lineage>
</organism>
<reference evidence="1" key="2">
    <citation type="submission" date="2024-07" db="EMBL/GenBank/DDBJ databases">
        <title>Streptomyces haneummycinica sp. nov., a new antibiotic-producing actinobacterium isolated from marine sediment.</title>
        <authorList>
            <person name="Uemura M."/>
            <person name="Hamada M."/>
            <person name="Hirano S."/>
            <person name="Kobayashi K."/>
            <person name="Ohshiro T."/>
            <person name="Kobayashi T."/>
            <person name="Terahara T."/>
        </authorList>
    </citation>
    <scope>NUCLEOTIDE SEQUENCE</scope>
    <source>
        <strain evidence="1">KM77-8</strain>
    </source>
</reference>
<reference evidence="1" key="1">
    <citation type="submission" date="2024-06" db="EMBL/GenBank/DDBJ databases">
        <authorList>
            <consortium name="consrtm"/>
            <person name="Uemura M."/>
            <person name="Terahara T."/>
        </authorList>
    </citation>
    <scope>NUCLEOTIDE SEQUENCE</scope>
    <source>
        <strain evidence="1">KM77-8</strain>
    </source>
</reference>
<protein>
    <submittedName>
        <fullName evidence="1">Uncharacterized protein</fullName>
    </submittedName>
</protein>
<accession>A0AAT9HRC8</accession>
<name>A0AAT9HRC8_9ACTN</name>
<gene>
    <name evidence="1" type="ORF">SHKM778_65620</name>
</gene>